<evidence type="ECO:0000256" key="1">
    <source>
        <dbReference type="ARBA" id="ARBA00022898"/>
    </source>
</evidence>
<proteinExistence type="predicted"/>
<name>A0A1Y2B356_9FUNG</name>
<dbReference type="AlphaFoldDB" id="A0A1Y2B356"/>
<dbReference type="EMBL" id="MCGO01000089">
    <property type="protein sequence ID" value="ORY29251.1"/>
    <property type="molecule type" value="Genomic_DNA"/>
</dbReference>
<keyword evidence="3" id="KW-1185">Reference proteome</keyword>
<dbReference type="InterPro" id="IPR015421">
    <property type="entry name" value="PyrdxlP-dep_Trfase_major"/>
</dbReference>
<dbReference type="PANTHER" id="PTHR43092">
    <property type="entry name" value="L-CYSTEINE DESULFHYDRASE"/>
    <property type="match status" value="1"/>
</dbReference>
<dbReference type="STRING" id="329046.A0A1Y2B356"/>
<reference evidence="2 3" key="1">
    <citation type="submission" date="2016-07" db="EMBL/GenBank/DDBJ databases">
        <title>Pervasive Adenine N6-methylation of Active Genes in Fungi.</title>
        <authorList>
            <consortium name="DOE Joint Genome Institute"/>
            <person name="Mondo S.J."/>
            <person name="Dannebaum R.O."/>
            <person name="Kuo R.C."/>
            <person name="Labutti K."/>
            <person name="Haridas S."/>
            <person name="Kuo A."/>
            <person name="Salamov A."/>
            <person name="Ahrendt S.R."/>
            <person name="Lipzen A."/>
            <person name="Sullivan W."/>
            <person name="Andreopoulos W.B."/>
            <person name="Clum A."/>
            <person name="Lindquist E."/>
            <person name="Daum C."/>
            <person name="Ramamoorthy G.K."/>
            <person name="Gryganskyi A."/>
            <person name="Culley D."/>
            <person name="Magnuson J.K."/>
            <person name="James T.Y."/>
            <person name="O'Malley M.A."/>
            <person name="Stajich J.E."/>
            <person name="Spatafora J.W."/>
            <person name="Visel A."/>
            <person name="Grigoriev I.V."/>
        </authorList>
    </citation>
    <scope>NUCLEOTIDE SEQUENCE [LARGE SCALE GENOMIC DNA]</scope>
    <source>
        <strain evidence="2 3">JEL800</strain>
    </source>
</reference>
<evidence type="ECO:0000313" key="3">
    <source>
        <dbReference type="Proteomes" id="UP000193642"/>
    </source>
</evidence>
<evidence type="ECO:0008006" key="4">
    <source>
        <dbReference type="Google" id="ProtNLM"/>
    </source>
</evidence>
<dbReference type="Gene3D" id="3.90.1150.10">
    <property type="entry name" value="Aspartate Aminotransferase, domain 1"/>
    <property type="match status" value="1"/>
</dbReference>
<organism evidence="2 3">
    <name type="scientific">Rhizoclosmatium globosum</name>
    <dbReference type="NCBI Taxonomy" id="329046"/>
    <lineage>
        <taxon>Eukaryota</taxon>
        <taxon>Fungi</taxon>
        <taxon>Fungi incertae sedis</taxon>
        <taxon>Chytridiomycota</taxon>
        <taxon>Chytridiomycota incertae sedis</taxon>
        <taxon>Chytridiomycetes</taxon>
        <taxon>Chytridiales</taxon>
        <taxon>Chytriomycetaceae</taxon>
        <taxon>Rhizoclosmatium</taxon>
    </lineage>
</organism>
<dbReference type="SUPFAM" id="SSF53383">
    <property type="entry name" value="PLP-dependent transferases"/>
    <property type="match status" value="1"/>
</dbReference>
<dbReference type="Proteomes" id="UP000193642">
    <property type="component" value="Unassembled WGS sequence"/>
</dbReference>
<keyword evidence="1" id="KW-0663">Pyridoxal phosphate</keyword>
<sequence length="343" mass="38515">MTRFSGPAPAFGTPEMRSEFLLDPSYIATNHGSFGAPPRKVLEERARITLEIEANPDLFCKVNYHHELNAALEPILSATGRHPIPSSLRTQKILYFSTVYGNVLNGINYTSSNDAFSSIQLQITYPISTKSILPSSNPQSQPNAQTETTLLKPDFFVTNLHKWLYVPRGAAVFYCARRFHGVIRHPVISEYDPKDWKRGFHWVGTTDVSPYLTAPFAIEYRKWIGGEDAIIKYCHDLAVSGGRIVAERLGTSVLRGVLDGEDALSGDDLYASMVNVAVPDTPLVTEDFMNKLQVYLLQEFKAGTAPYKHGDKYYLRLSAQVYLNEQDFVKLADVLYTVFYGKQ</sequence>
<accession>A0A1Y2B356</accession>
<dbReference type="InterPro" id="IPR015422">
    <property type="entry name" value="PyrdxlP-dep_Trfase_small"/>
</dbReference>
<protein>
    <recommendedName>
        <fullName evidence="4">PLP-dependent transferase</fullName>
    </recommendedName>
</protein>
<comment type="caution">
    <text evidence="2">The sequence shown here is derived from an EMBL/GenBank/DDBJ whole genome shotgun (WGS) entry which is preliminary data.</text>
</comment>
<dbReference type="PANTHER" id="PTHR43092:SF2">
    <property type="entry name" value="HERCYNYLCYSTEINE SULFOXIDE LYASE"/>
    <property type="match status" value="1"/>
</dbReference>
<dbReference type="Gene3D" id="3.40.640.10">
    <property type="entry name" value="Type I PLP-dependent aspartate aminotransferase-like (Major domain)"/>
    <property type="match status" value="1"/>
</dbReference>
<evidence type="ECO:0000313" key="2">
    <source>
        <dbReference type="EMBL" id="ORY29251.1"/>
    </source>
</evidence>
<dbReference type="InterPro" id="IPR015424">
    <property type="entry name" value="PyrdxlP-dep_Trfase"/>
</dbReference>
<gene>
    <name evidence="2" type="ORF">BCR33DRAFT_724755</name>
</gene>
<dbReference type="OrthoDB" id="5978656at2759"/>